<dbReference type="AlphaFoldDB" id="A0A813HA66"/>
<keyword evidence="4" id="KW-0968">Cytoplasmic vesicle</keyword>
<protein>
    <recommendedName>
        <fullName evidence="6">ENTH domain-containing protein</fullName>
    </recommendedName>
</protein>
<keyword evidence="3" id="KW-0333">Golgi apparatus</keyword>
<evidence type="ECO:0000256" key="4">
    <source>
        <dbReference type="ARBA" id="ARBA00023329"/>
    </source>
</evidence>
<dbReference type="InterPro" id="IPR035802">
    <property type="entry name" value="ENTH/VHS_tepsin"/>
</dbReference>
<comment type="caution">
    <text evidence="7">The sequence shown here is derived from an EMBL/GenBank/DDBJ whole genome shotgun (WGS) entry which is preliminary data.</text>
</comment>
<dbReference type="GO" id="GO:0032588">
    <property type="term" value="C:trans-Golgi network membrane"/>
    <property type="evidence" value="ECO:0007669"/>
    <property type="project" value="TreeGrafter"/>
</dbReference>
<sequence length="1067" mass="113066">ATSADETPTPGYLYTEIAKATFADLDSCQQLADYLLKKLERDNPHVKFKVLKIIKHVCEQGKPEFRRAIQKKAELIKGCLQYRGTPDPLKGDAPNKAVREEADLAVKAVFSSDASLNAYGVSSESGKKMQGFGSDGPADDMHGRIGGSSSFSGGGFGGGGGGGGGGSSFSSSSFGNSGFGSAAAGGAKSFGNAGMVGFGNPNFDNSAKPDSPGADIAGAYLAKAMSSAMSSMSSFQSKVSGGAGSTGCSSIPEGPGNTYRPPSSGGQGGGGGYGGGGYGGGGSFGGYGGNSGGGGGFGSNFGGAGGGGGGRWGSNGGGSGGQSYGGGLPLSEFNKVVPPGWRPGIPGYPIKLFFERLKLWYRVTDNAEAQLGVLVAGRLQGAPQKIALRLRLPRPVAAGGGYDIGDEALIRLSQEQLIDAATNTIVQEYIPSGLQFLCQALRAIYGLQDQDRTTVALDSFYEFKRGHLGLAEFAQEFDHRYESAEDEAGLQMNDTGKTYFFLRGSGLGDKVIEDIKLQMRGDMSRYQEIRTLVLKLARANDKDKETLNMYQDQTDFNYKLNLDETNGNYYGSWHDPTTGEIIEYDYGANTSDDMYYGDYDYVYDGEYSDYDGAGYDEDWYGDDGWQDEVYHGDFPLEEWTWPASAPDSSTVSTAETTLLDVDASYWKGQTKGKGKGFGAKGKGPSGGSASGIGCTSCGSRWHSSLDCPLNDPSKGDQGKGKGGKDYHYENFWKGKGKGKKGGKSKGFGKGLYSGKGFGKYRPSFGYGKGYGKYSGGYGKSYGKGYGKGKFKGGYGGFRYSSPYNFTAFQDHEVPEAPEPGNLGYNDGYGQLDTAPAPMPDVRVNALSFLVGTCSSAFPTDYEDWSSLYRSVRGVKRHGLLIDPGAASGLIGSDTLKEYRDEILLPHGVDIICRPTTQNVSGISGKPEPALSRVTMPIFPGIKSSTFTADVIGKQGSKCPALLPNPSMRAANMGLLTNFYENGDGMLIVHDNGKRLLYRCLLTESGHYILPTDNIKNNNHVGEKATIKVSAFYAAVLHDAQQQWSDISSVYLAVDKAAPPSTRSTGWK</sequence>
<name>A0A813HA66_POLGL</name>
<feature type="non-terminal residue" evidence="7">
    <location>
        <position position="1067"/>
    </location>
</feature>
<evidence type="ECO:0000313" key="7">
    <source>
        <dbReference type="EMBL" id="CAE8634794.1"/>
    </source>
</evidence>
<evidence type="ECO:0000256" key="1">
    <source>
        <dbReference type="ARBA" id="ARBA00004541"/>
    </source>
</evidence>
<dbReference type="EMBL" id="CAJNNV010031133">
    <property type="protein sequence ID" value="CAE8634794.1"/>
    <property type="molecule type" value="Genomic_DNA"/>
</dbReference>
<feature type="region of interest" description="Disordered" evidence="5">
    <location>
        <begin position="146"/>
        <end position="166"/>
    </location>
</feature>
<dbReference type="OrthoDB" id="118154at2759"/>
<dbReference type="InterPro" id="IPR008942">
    <property type="entry name" value="ENTH_VHS"/>
</dbReference>
<evidence type="ECO:0000256" key="2">
    <source>
        <dbReference type="ARBA" id="ARBA00004601"/>
    </source>
</evidence>
<keyword evidence="8" id="KW-1185">Reference proteome</keyword>
<dbReference type="InterPro" id="IPR013809">
    <property type="entry name" value="ENTH"/>
</dbReference>
<feature type="region of interest" description="Disordered" evidence="5">
    <location>
        <begin position="241"/>
        <end position="271"/>
    </location>
</feature>
<dbReference type="Pfam" id="PF01417">
    <property type="entry name" value="ENTH"/>
    <property type="match status" value="1"/>
</dbReference>
<dbReference type="CDD" id="cd03572">
    <property type="entry name" value="ENTH_like_Tepsin"/>
    <property type="match status" value="1"/>
</dbReference>
<organism evidence="7 8">
    <name type="scientific">Polarella glacialis</name>
    <name type="common">Dinoflagellate</name>
    <dbReference type="NCBI Taxonomy" id="89957"/>
    <lineage>
        <taxon>Eukaryota</taxon>
        <taxon>Sar</taxon>
        <taxon>Alveolata</taxon>
        <taxon>Dinophyceae</taxon>
        <taxon>Suessiales</taxon>
        <taxon>Suessiaceae</taxon>
        <taxon>Polarella</taxon>
    </lineage>
</organism>
<comment type="subcellular location">
    <subcellularLocation>
        <location evidence="1">Cytoplasmic vesicle</location>
    </subcellularLocation>
    <subcellularLocation>
        <location evidence="2">Golgi apparatus</location>
        <location evidence="2">trans-Golgi network</location>
    </subcellularLocation>
</comment>
<evidence type="ECO:0000259" key="6">
    <source>
        <dbReference type="PROSITE" id="PS50942"/>
    </source>
</evidence>
<dbReference type="PANTHER" id="PTHR21514">
    <property type="entry name" value="AP-4 COMPLEX ACCESSORY SUBUNIT TEPSIN"/>
    <property type="match status" value="1"/>
</dbReference>
<feature type="compositionally biased region" description="Gly residues" evidence="5">
    <location>
        <begin position="152"/>
        <end position="166"/>
    </location>
</feature>
<reference evidence="7" key="1">
    <citation type="submission" date="2021-02" db="EMBL/GenBank/DDBJ databases">
        <authorList>
            <person name="Dougan E. K."/>
            <person name="Rhodes N."/>
            <person name="Thang M."/>
            <person name="Chan C."/>
        </authorList>
    </citation>
    <scope>NUCLEOTIDE SEQUENCE</scope>
</reference>
<accession>A0A813HA66</accession>
<feature type="non-terminal residue" evidence="7">
    <location>
        <position position="1"/>
    </location>
</feature>
<dbReference type="SUPFAM" id="SSF48464">
    <property type="entry name" value="ENTH/VHS domain"/>
    <property type="match status" value="1"/>
</dbReference>
<dbReference type="GO" id="GO:0031410">
    <property type="term" value="C:cytoplasmic vesicle"/>
    <property type="evidence" value="ECO:0007669"/>
    <property type="project" value="UniProtKB-SubCell"/>
</dbReference>
<evidence type="ECO:0000313" key="8">
    <source>
        <dbReference type="Proteomes" id="UP000654075"/>
    </source>
</evidence>
<dbReference type="PROSITE" id="PS50942">
    <property type="entry name" value="ENTH"/>
    <property type="match status" value="1"/>
</dbReference>
<dbReference type="Gene3D" id="1.25.40.90">
    <property type="match status" value="1"/>
</dbReference>
<evidence type="ECO:0000256" key="3">
    <source>
        <dbReference type="ARBA" id="ARBA00023034"/>
    </source>
</evidence>
<proteinExistence type="predicted"/>
<gene>
    <name evidence="7" type="ORF">PGLA1383_LOCUS50412</name>
</gene>
<dbReference type="InterPro" id="IPR039273">
    <property type="entry name" value="TEPSIN"/>
</dbReference>
<evidence type="ECO:0000256" key="5">
    <source>
        <dbReference type="SAM" id="MobiDB-lite"/>
    </source>
</evidence>
<dbReference type="Proteomes" id="UP000654075">
    <property type="component" value="Unassembled WGS sequence"/>
</dbReference>
<dbReference type="PANTHER" id="PTHR21514:SF0">
    <property type="entry name" value="AP-4 COMPLEX ACCESSORY SUBUNIT TEPSIN"/>
    <property type="match status" value="1"/>
</dbReference>
<feature type="domain" description="ENTH" evidence="6">
    <location>
        <begin position="1"/>
        <end position="119"/>
    </location>
</feature>